<feature type="compositionally biased region" description="Polar residues" evidence="11">
    <location>
        <begin position="365"/>
        <end position="377"/>
    </location>
</feature>
<dbReference type="EC" id="3.2.1.14" evidence="3"/>
<evidence type="ECO:0000256" key="3">
    <source>
        <dbReference type="ARBA" id="ARBA00012729"/>
    </source>
</evidence>
<keyword evidence="7" id="KW-0119">Carbohydrate metabolism</keyword>
<dbReference type="PROSITE" id="PS51910">
    <property type="entry name" value="GH18_2"/>
    <property type="match status" value="1"/>
</dbReference>
<dbReference type="InterPro" id="IPR017853">
    <property type="entry name" value="GH"/>
</dbReference>
<evidence type="ECO:0000313" key="15">
    <source>
        <dbReference type="Proteomes" id="UP001583172"/>
    </source>
</evidence>
<evidence type="ECO:0000259" key="13">
    <source>
        <dbReference type="PROSITE" id="PS51910"/>
    </source>
</evidence>
<feature type="compositionally biased region" description="Basic and acidic residues" evidence="11">
    <location>
        <begin position="972"/>
        <end position="983"/>
    </location>
</feature>
<feature type="compositionally biased region" description="Low complexity" evidence="11">
    <location>
        <begin position="215"/>
        <end position="236"/>
    </location>
</feature>
<evidence type="ECO:0000256" key="11">
    <source>
        <dbReference type="SAM" id="MobiDB-lite"/>
    </source>
</evidence>
<dbReference type="InterPro" id="IPR001579">
    <property type="entry name" value="Glyco_hydro_18_chit_AS"/>
</dbReference>
<feature type="region of interest" description="Disordered" evidence="11">
    <location>
        <begin position="214"/>
        <end position="383"/>
    </location>
</feature>
<gene>
    <name evidence="14" type="ORF">VTJ49DRAFT_1903</name>
</gene>
<feature type="compositionally biased region" description="Low complexity" evidence="11">
    <location>
        <begin position="842"/>
        <end position="865"/>
    </location>
</feature>
<evidence type="ECO:0000256" key="2">
    <source>
        <dbReference type="ARBA" id="ARBA00004613"/>
    </source>
</evidence>
<keyword evidence="8 10" id="KW-0326">Glycosidase</keyword>
<evidence type="ECO:0000313" key="14">
    <source>
        <dbReference type="EMBL" id="KAL1839073.1"/>
    </source>
</evidence>
<keyword evidence="9" id="KW-0624">Polysaccharide degradation</keyword>
<feature type="compositionally biased region" description="Low complexity" evidence="11">
    <location>
        <begin position="946"/>
        <end position="957"/>
    </location>
</feature>
<feature type="compositionally biased region" description="Polar residues" evidence="11">
    <location>
        <begin position="629"/>
        <end position="638"/>
    </location>
</feature>
<sequence length="1369" mass="144603">MAGDQPDNATPHRNGEQPSDQHGGGGGLPPLIDSFPALLPLVLGCAFVVSLLIAFLILWLHRRQRRARARKANGGEAVVVISSGRPSAEDGGDTKDGVETAEEAAQTSTRRRLQKACSIGAGPGWWSREGSGVHGYPYLMSGARGESTEALLEEKETEASSPVRLTPSDHLQLRACSRAMPPPALPKPALIAHARNRGGVGIQPSVTMGYMYGGSKTPQPVTSPTTSPTKSTPTTPMRYRGRQPSVDSTLSEILRSTEKRLREGSVSGTTRARRSTSSPTRVPSGVLLGAGGRSRTPSPRKVVSNPNFMAGHRRTGSQQSVSETDSLAGEDGQTADAPAGLTGPSRNPRMAADTARQIQPAPGSARTSMSSELSTLYSEDEMPEEVKRAIMPNEGLQVQPQQAASVPPPSLNDPFVLEPLPLSAVGLASAAGWPAQPSKSHGILRQTAQPTTRLRSMTTLGSIRPQAPALILAPGPAPPAGPRPQPASTTRNMSLTIPQSMTSGASEQPSSASPTRNSLSGHSPTGPVFLRLTKTSTLSTIPLLPPPSAPGAVVKSVTFKTPIATLVGSSDNEDEDQEESGSAHPSPRAQIPSVERDPASSASATKPSLVLPPKELASLQPHQLKHRASASSSIYSQDTTSPAATTPVSALLEVNRAGFFANSSLYPAPLAPRGKSWGPSSLSAELDIPLGLSSGEKSSKPAIGAGSEEKRDNEDAAPLPVTSAIVSLRRMNSTISTSSLQSITDRRSPSPERVLFNTISVTAAAASKRLSPWSSPAAGVTKPSAGSPVRDAESDGAGSPSKRSSRKSIGATNYFLLDHNASGTGAGPARTSSRVLSSASPGGVSKTGSGLTSSGSAASIGTTTTMTPALGKRRRLGYTPHLPHQRRPSTGQLRPSRSDLSNVSLRSDEGKENEGDANFKLAAGEFTFSVSKASVNSSSGEKDAKGGLSLREGSSGSIKALAVSQSQQQQHQKQEKEKEKDPQRLSLAWKPGEGGGGGGAVGSRTGSSVRPHAGSPSRASLRSVDSLGLYDGQGFLISMSPVRSPVKGSPTMPPLPHPALPRLITYYQTHHTPSGDFISILPLLQNPGIHITHVILAAIHINSDPSNLTLNDHPPSHPRFTTLWAELRILQASGVKVLGMLGGAAKGSYERLDTDDADRFERYYAPLAQLVRERGLDGLDLDVEEPTSLAGIIRLIDRLRADFGKDFIITLAPVASALLSAEHNLSGFDYEALEVMRGKEIAWYNAQFYCGWGDCSNPAMYEMVLAKGWDPEKVVVGIVTNPKNGSGWVPWSILATVIPVLAGRHPRFGGVMGWEYFNSLPGGEERPCKMADSTWRQRPQKLPRRLMLTRMTEGKQTQRRFPSVSVRKT</sequence>
<dbReference type="PROSITE" id="PS01095">
    <property type="entry name" value="GH18_1"/>
    <property type="match status" value="1"/>
</dbReference>
<feature type="domain" description="GH18" evidence="13">
    <location>
        <begin position="1061"/>
        <end position="1341"/>
    </location>
</feature>
<feature type="region of interest" description="Disordered" evidence="11">
    <location>
        <begin position="691"/>
        <end position="719"/>
    </location>
</feature>
<keyword evidence="12" id="KW-1133">Transmembrane helix</keyword>
<dbReference type="SUPFAM" id="SSF51445">
    <property type="entry name" value="(Trans)glycosidases"/>
    <property type="match status" value="1"/>
</dbReference>
<keyword evidence="12" id="KW-0812">Transmembrane</keyword>
<comment type="caution">
    <text evidence="14">The sequence shown here is derived from an EMBL/GenBank/DDBJ whole genome shotgun (WGS) entry which is preliminary data.</text>
</comment>
<feature type="region of interest" description="Disordered" evidence="11">
    <location>
        <begin position="767"/>
        <end position="809"/>
    </location>
</feature>
<keyword evidence="5 10" id="KW-0378">Hydrolase</keyword>
<dbReference type="Gene3D" id="3.20.20.80">
    <property type="entry name" value="Glycosidases"/>
    <property type="match status" value="1"/>
</dbReference>
<feature type="region of interest" description="Disordered" evidence="11">
    <location>
        <begin position="823"/>
        <end position="915"/>
    </location>
</feature>
<keyword evidence="4" id="KW-0964">Secreted</keyword>
<dbReference type="InterPro" id="IPR001223">
    <property type="entry name" value="Glyco_hydro18_cat"/>
</dbReference>
<protein>
    <recommendedName>
        <fullName evidence="3">chitinase</fullName>
        <ecNumber evidence="3">3.2.1.14</ecNumber>
    </recommendedName>
</protein>
<name>A0ABR3VCY6_HUMIN</name>
<evidence type="ECO:0000256" key="6">
    <source>
        <dbReference type="ARBA" id="ARBA00023024"/>
    </source>
</evidence>
<evidence type="ECO:0000256" key="9">
    <source>
        <dbReference type="ARBA" id="ARBA00023326"/>
    </source>
</evidence>
<comment type="catalytic activity">
    <reaction evidence="1">
        <text>Random endo-hydrolysis of N-acetyl-beta-D-glucosaminide (1-&gt;4)-beta-linkages in chitin and chitodextrins.</text>
        <dbReference type="EC" id="3.2.1.14"/>
    </reaction>
</comment>
<feature type="region of interest" description="Disordered" evidence="11">
    <location>
        <begin position="82"/>
        <end position="111"/>
    </location>
</feature>
<evidence type="ECO:0000256" key="4">
    <source>
        <dbReference type="ARBA" id="ARBA00022525"/>
    </source>
</evidence>
<feature type="compositionally biased region" description="Polar residues" evidence="11">
    <location>
        <begin position="316"/>
        <end position="325"/>
    </location>
</feature>
<organism evidence="14 15">
    <name type="scientific">Humicola insolens</name>
    <name type="common">Soft-rot fungus</name>
    <dbReference type="NCBI Taxonomy" id="85995"/>
    <lineage>
        <taxon>Eukaryota</taxon>
        <taxon>Fungi</taxon>
        <taxon>Dikarya</taxon>
        <taxon>Ascomycota</taxon>
        <taxon>Pezizomycotina</taxon>
        <taxon>Sordariomycetes</taxon>
        <taxon>Sordariomycetidae</taxon>
        <taxon>Sordariales</taxon>
        <taxon>Chaetomiaceae</taxon>
        <taxon>Mycothermus</taxon>
    </lineage>
</organism>
<dbReference type="Proteomes" id="UP001583172">
    <property type="component" value="Unassembled WGS sequence"/>
</dbReference>
<feature type="compositionally biased region" description="Low complexity" evidence="11">
    <location>
        <begin position="264"/>
        <end position="286"/>
    </location>
</feature>
<dbReference type="CDD" id="cd06546">
    <property type="entry name" value="GH18_CTS3_chitinase"/>
    <property type="match status" value="1"/>
</dbReference>
<reference evidence="14 15" key="1">
    <citation type="journal article" date="2024" name="Commun. Biol.">
        <title>Comparative genomic analysis of thermophilic fungi reveals convergent evolutionary adaptations and gene losses.</title>
        <authorList>
            <person name="Steindorff A.S."/>
            <person name="Aguilar-Pontes M.V."/>
            <person name="Robinson A.J."/>
            <person name="Andreopoulos B."/>
            <person name="LaButti K."/>
            <person name="Kuo A."/>
            <person name="Mondo S."/>
            <person name="Riley R."/>
            <person name="Otillar R."/>
            <person name="Haridas S."/>
            <person name="Lipzen A."/>
            <person name="Grimwood J."/>
            <person name="Schmutz J."/>
            <person name="Clum A."/>
            <person name="Reid I.D."/>
            <person name="Moisan M.C."/>
            <person name="Butler G."/>
            <person name="Nguyen T.T.M."/>
            <person name="Dewar K."/>
            <person name="Conant G."/>
            <person name="Drula E."/>
            <person name="Henrissat B."/>
            <person name="Hansel C."/>
            <person name="Singer S."/>
            <person name="Hutchinson M.I."/>
            <person name="de Vries R.P."/>
            <person name="Natvig D.O."/>
            <person name="Powell A.J."/>
            <person name="Tsang A."/>
            <person name="Grigoriev I.V."/>
        </authorList>
    </citation>
    <scope>NUCLEOTIDE SEQUENCE [LARGE SCALE GENOMIC DNA]</scope>
    <source>
        <strain evidence="14 15">CBS 620.91</strain>
    </source>
</reference>
<feature type="region of interest" description="Disordered" evidence="11">
    <location>
        <begin position="932"/>
        <end position="1021"/>
    </location>
</feature>
<evidence type="ECO:0000256" key="8">
    <source>
        <dbReference type="ARBA" id="ARBA00023295"/>
    </source>
</evidence>
<keyword evidence="15" id="KW-1185">Reference proteome</keyword>
<evidence type="ECO:0000256" key="1">
    <source>
        <dbReference type="ARBA" id="ARBA00000822"/>
    </source>
</evidence>
<evidence type="ECO:0000256" key="5">
    <source>
        <dbReference type="ARBA" id="ARBA00022801"/>
    </source>
</evidence>
<dbReference type="InterPro" id="IPR050542">
    <property type="entry name" value="Glycosyl_Hydrlase18_Chitinase"/>
</dbReference>
<feature type="transmembrane region" description="Helical" evidence="12">
    <location>
        <begin position="37"/>
        <end position="60"/>
    </location>
</feature>
<evidence type="ECO:0000256" key="7">
    <source>
        <dbReference type="ARBA" id="ARBA00023277"/>
    </source>
</evidence>
<feature type="region of interest" description="Disordered" evidence="11">
    <location>
        <begin position="566"/>
        <end position="642"/>
    </location>
</feature>
<dbReference type="EMBL" id="JAZGSY010000177">
    <property type="protein sequence ID" value="KAL1839073.1"/>
    <property type="molecule type" value="Genomic_DNA"/>
</dbReference>
<feature type="compositionally biased region" description="Polar residues" evidence="11">
    <location>
        <begin position="500"/>
        <end position="523"/>
    </location>
</feature>
<comment type="subcellular location">
    <subcellularLocation>
        <location evidence="2">Secreted</location>
    </subcellularLocation>
</comment>
<evidence type="ECO:0000256" key="10">
    <source>
        <dbReference type="RuleBase" id="RU000489"/>
    </source>
</evidence>
<feature type="region of interest" description="Disordered" evidence="11">
    <location>
        <begin position="1"/>
        <end position="28"/>
    </location>
</feature>
<proteinExistence type="predicted"/>
<keyword evidence="12" id="KW-0472">Membrane</keyword>
<dbReference type="Pfam" id="PF00704">
    <property type="entry name" value="Glyco_hydro_18"/>
    <property type="match status" value="1"/>
</dbReference>
<evidence type="ECO:0000256" key="12">
    <source>
        <dbReference type="SAM" id="Phobius"/>
    </source>
</evidence>
<dbReference type="PANTHER" id="PTHR45708:SF60">
    <property type="entry name" value="III CHITINASE, PUTATIVE (AFU_ORTHOLOGUE AFUA_5G03850)-RELATED"/>
    <property type="match status" value="1"/>
</dbReference>
<keyword evidence="6" id="KW-0146">Chitin degradation</keyword>
<accession>A0ABR3VCY6</accession>
<feature type="region of interest" description="Disordered" evidence="11">
    <location>
        <begin position="500"/>
        <end position="529"/>
    </location>
</feature>
<feature type="compositionally biased region" description="Polar residues" evidence="11">
    <location>
        <begin position="888"/>
        <end position="905"/>
    </location>
</feature>
<dbReference type="PANTHER" id="PTHR45708">
    <property type="entry name" value="ENDOCHITINASE"/>
    <property type="match status" value="1"/>
</dbReference>
<feature type="compositionally biased region" description="Gly residues" evidence="11">
    <location>
        <begin position="992"/>
        <end position="1001"/>
    </location>
</feature>
<feature type="compositionally biased region" description="Polar residues" evidence="11">
    <location>
        <begin position="830"/>
        <end position="840"/>
    </location>
</feature>